<accession>S5ACF0</accession>
<evidence type="ECO:0000313" key="2">
    <source>
        <dbReference type="Proteomes" id="UP000014909"/>
    </source>
</evidence>
<proteinExistence type="predicted"/>
<dbReference type="HOGENOM" id="CLU_2535193_0_0_6"/>
<dbReference type="AlphaFoldDB" id="S5ACF0"/>
<dbReference type="EMBL" id="CP004846">
    <property type="protein sequence ID" value="AGP77917.1"/>
    <property type="molecule type" value="Genomic_DNA"/>
</dbReference>
<name>S5ACF0_9ALTE</name>
<dbReference type="BioCyc" id="AMAC1300253:G12YX-1530-MONOMER"/>
<dbReference type="Proteomes" id="UP000014909">
    <property type="component" value="Chromosome"/>
</dbReference>
<organism evidence="1 2">
    <name type="scientific">Alteromonas mediterranea 615</name>
    <dbReference type="NCBI Taxonomy" id="1300253"/>
    <lineage>
        <taxon>Bacteria</taxon>
        <taxon>Pseudomonadati</taxon>
        <taxon>Pseudomonadota</taxon>
        <taxon>Gammaproteobacteria</taxon>
        <taxon>Alteromonadales</taxon>
        <taxon>Alteromonadaceae</taxon>
        <taxon>Alteromonas/Salinimonas group</taxon>
        <taxon>Alteromonas</taxon>
    </lineage>
</organism>
<sequence length="83" mass="9691">MYMRIRIMRVNVILIINSEAFNNKNSGKYPSMRSVLDSSHYQATEPYRYNTCNALIAQYAAWVRGPINIGLAYIYRLPMETRP</sequence>
<dbReference type="KEGG" id="amh:I633_09580"/>
<evidence type="ECO:0000313" key="1">
    <source>
        <dbReference type="EMBL" id="AGP77917.1"/>
    </source>
</evidence>
<protein>
    <submittedName>
        <fullName evidence="1">Uncharacterized protein</fullName>
    </submittedName>
</protein>
<gene>
    <name evidence="1" type="ORF">I633_09580</name>
</gene>
<reference evidence="1 2" key="1">
    <citation type="journal article" date="2013" name="Genome Biol. Evol.">
        <title>Genomic Diversity of "Deep Ecotype" Alteromonas macleodii Isolates: Evidence for Pan-Mediterranean Clonal Frames.</title>
        <authorList>
            <person name="Lopez-Perez M."/>
            <person name="Gonzaga A."/>
            <person name="Rodriguez-Valera F."/>
        </authorList>
    </citation>
    <scope>NUCLEOTIDE SEQUENCE [LARGE SCALE GENOMIC DNA]</scope>
    <source>
        <strain evidence="2">'English Channel 615'</strain>
    </source>
</reference>